<dbReference type="SUPFAM" id="SSF56436">
    <property type="entry name" value="C-type lectin-like"/>
    <property type="match status" value="1"/>
</dbReference>
<evidence type="ECO:0000256" key="2">
    <source>
        <dbReference type="ARBA" id="ARBA00023004"/>
    </source>
</evidence>
<protein>
    <submittedName>
        <fullName evidence="6">Sulfatase maturase</fullName>
    </submittedName>
</protein>
<name>A0A074L027_9BACT</name>
<evidence type="ECO:0000313" key="7">
    <source>
        <dbReference type="Proteomes" id="UP000027821"/>
    </source>
</evidence>
<keyword evidence="1" id="KW-0560">Oxidoreductase</keyword>
<organism evidence="6 7">
    <name type="scientific">Anditalea andensis</name>
    <dbReference type="NCBI Taxonomy" id="1048983"/>
    <lineage>
        <taxon>Bacteria</taxon>
        <taxon>Pseudomonadati</taxon>
        <taxon>Bacteroidota</taxon>
        <taxon>Cytophagia</taxon>
        <taxon>Cytophagales</taxon>
        <taxon>Cytophagaceae</taxon>
        <taxon>Anditalea</taxon>
    </lineage>
</organism>
<comment type="pathway">
    <text evidence="3">Amino-acid biosynthesis; ergothioneine biosynthesis.</text>
</comment>
<dbReference type="InterPro" id="IPR024775">
    <property type="entry name" value="DinB-like"/>
</dbReference>
<dbReference type="EMBL" id="JMIH01000018">
    <property type="protein sequence ID" value="KEO73840.1"/>
    <property type="molecule type" value="Genomic_DNA"/>
</dbReference>
<dbReference type="Proteomes" id="UP000027821">
    <property type="component" value="Unassembled WGS sequence"/>
</dbReference>
<dbReference type="AlphaFoldDB" id="A0A074L027"/>
<keyword evidence="7" id="KW-1185">Reference proteome</keyword>
<dbReference type="RefSeq" id="WP_035073852.1">
    <property type="nucleotide sequence ID" value="NZ_JMIH01000018.1"/>
</dbReference>
<evidence type="ECO:0000256" key="1">
    <source>
        <dbReference type="ARBA" id="ARBA00023002"/>
    </source>
</evidence>
<dbReference type="InterPro" id="IPR051043">
    <property type="entry name" value="Sulfatase_Mod_Factor_Kinase"/>
</dbReference>
<dbReference type="InterPro" id="IPR016187">
    <property type="entry name" value="CTDL_fold"/>
</dbReference>
<dbReference type="eggNOG" id="COG1262">
    <property type="taxonomic scope" value="Bacteria"/>
</dbReference>
<dbReference type="Pfam" id="PF03781">
    <property type="entry name" value="FGE-sulfatase"/>
    <property type="match status" value="1"/>
</dbReference>
<dbReference type="PANTHER" id="PTHR23150:SF36">
    <property type="entry name" value="HERCYNINE OXYGENASE"/>
    <property type="match status" value="1"/>
</dbReference>
<feature type="domain" description="DinB-like" evidence="5">
    <location>
        <begin position="7"/>
        <end position="138"/>
    </location>
</feature>
<dbReference type="GO" id="GO:0052699">
    <property type="term" value="P:ergothioneine biosynthetic process"/>
    <property type="evidence" value="ECO:0007669"/>
    <property type="project" value="InterPro"/>
</dbReference>
<evidence type="ECO:0000256" key="3">
    <source>
        <dbReference type="ARBA" id="ARBA00037882"/>
    </source>
</evidence>
<dbReference type="InterPro" id="IPR005532">
    <property type="entry name" value="SUMF_dom"/>
</dbReference>
<evidence type="ECO:0000259" key="4">
    <source>
        <dbReference type="Pfam" id="PF03781"/>
    </source>
</evidence>
<dbReference type="Gene3D" id="3.90.1580.10">
    <property type="entry name" value="paralog of FGE (formylglycine-generating enzyme)"/>
    <property type="match status" value="2"/>
</dbReference>
<sequence>MVNYEQYLEIRAYTVNLCKHLENEDFVIQAEEFVSPAKWHLAHTTWFFEAFLLKELLAGYKEFNPHFNFFFNSYYNGKGDRTARNIRGLMTRPTVSEVMQYRQYVDEAMQLFFDSSAINSQISDLIELGFNHEQQHQELLLTDLKYNLSLNPLYPSVSDREEYPKAETHDWITSEEGIYRIGFQGGGFSYDNEMGRHQVYLHAFSISSTLVTNADYLSFIVDGGYQDHNLWHSEAWAWINNEKIAKPLYWEEIDGEYMYYTLNGIKPLDKEAPVAHISYFEAAAYAAWKGCRLPTEFEWEAASNRFNWGSRWEWTNSSYLPYPNFTKAPGAIGEYNGKFMINQMVLRGASVATSPGHSRNTYRNFFDTYARWQFSGIRLAK</sequence>
<evidence type="ECO:0000313" key="6">
    <source>
        <dbReference type="EMBL" id="KEO73840.1"/>
    </source>
</evidence>
<comment type="caution">
    <text evidence="6">The sequence shown here is derived from an EMBL/GenBank/DDBJ whole genome shotgun (WGS) entry which is preliminary data.</text>
</comment>
<dbReference type="NCBIfam" id="TIGR03440">
    <property type="entry name" value="egtB_TIGR03440"/>
    <property type="match status" value="1"/>
</dbReference>
<dbReference type="InterPro" id="IPR042095">
    <property type="entry name" value="SUMF_sf"/>
</dbReference>
<dbReference type="PANTHER" id="PTHR23150">
    <property type="entry name" value="SULFATASE MODIFYING FACTOR 1, 2"/>
    <property type="match status" value="1"/>
</dbReference>
<feature type="domain" description="Sulfatase-modifying factor enzyme-like" evidence="4">
    <location>
        <begin position="170"/>
        <end position="303"/>
    </location>
</feature>
<gene>
    <name evidence="6" type="ORF">EL17_10075</name>
</gene>
<proteinExistence type="predicted"/>
<keyword evidence="2" id="KW-0408">Iron</keyword>
<dbReference type="STRING" id="1048983.EL17_10075"/>
<accession>A0A074L027</accession>
<dbReference type="InterPro" id="IPR017806">
    <property type="entry name" value="EgtB"/>
</dbReference>
<dbReference type="OrthoDB" id="9768004at2"/>
<dbReference type="Pfam" id="PF12867">
    <property type="entry name" value="DinB_2"/>
    <property type="match status" value="1"/>
</dbReference>
<evidence type="ECO:0000259" key="5">
    <source>
        <dbReference type="Pfam" id="PF12867"/>
    </source>
</evidence>
<reference evidence="6 7" key="1">
    <citation type="submission" date="2014-04" db="EMBL/GenBank/DDBJ databases">
        <title>Characterization and application of a salt tolerant electro-active bacterium.</title>
        <authorList>
            <person name="Yang L."/>
            <person name="Wei S."/>
            <person name="Tay Q.X.M."/>
        </authorList>
    </citation>
    <scope>NUCLEOTIDE SEQUENCE [LARGE SCALE GENOMIC DNA]</scope>
    <source>
        <strain evidence="6 7">LY1</strain>
    </source>
</reference>